<accession>A0A4Q2U8H8</accession>
<keyword evidence="3" id="KW-1185">Reference proteome</keyword>
<dbReference type="RefSeq" id="WP_129227349.1">
    <property type="nucleotide sequence ID" value="NZ_QYBB01000014.1"/>
</dbReference>
<dbReference type="EMBL" id="QYBB01000014">
    <property type="protein sequence ID" value="RYC31377.1"/>
    <property type="molecule type" value="Genomic_DNA"/>
</dbReference>
<reference evidence="2 3" key="1">
    <citation type="submission" date="2018-12" db="EMBL/GenBank/DDBJ databases">
        <authorList>
            <person name="Grouzdev D.S."/>
            <person name="Krutkina M.S."/>
        </authorList>
    </citation>
    <scope>NUCLEOTIDE SEQUENCE [LARGE SCALE GENOMIC DNA]</scope>
    <source>
        <strain evidence="2 3">RmlP026</strain>
    </source>
</reference>
<comment type="caution">
    <text evidence="2">The sequence shown here is derived from an EMBL/GenBank/DDBJ whole genome shotgun (WGS) entry which is preliminary data.</text>
</comment>
<dbReference type="Proteomes" id="UP000290759">
    <property type="component" value="Unassembled WGS sequence"/>
</dbReference>
<proteinExistence type="predicted"/>
<organism evidence="2 3">
    <name type="scientific">Lichenibacterium minor</name>
    <dbReference type="NCBI Taxonomy" id="2316528"/>
    <lineage>
        <taxon>Bacteria</taxon>
        <taxon>Pseudomonadati</taxon>
        <taxon>Pseudomonadota</taxon>
        <taxon>Alphaproteobacteria</taxon>
        <taxon>Hyphomicrobiales</taxon>
        <taxon>Lichenihabitantaceae</taxon>
        <taxon>Lichenibacterium</taxon>
    </lineage>
</organism>
<sequence>MRRPHVYERTAPRARSEATPQAARPAEVSRWISRSLPHMIDEARAAGLDRLADALEVARAEAETVVGQPGMVVER</sequence>
<protein>
    <submittedName>
        <fullName evidence="2">Uncharacterized protein</fullName>
    </submittedName>
</protein>
<evidence type="ECO:0000256" key="1">
    <source>
        <dbReference type="SAM" id="MobiDB-lite"/>
    </source>
</evidence>
<dbReference type="AlphaFoldDB" id="A0A4Q2U8H8"/>
<gene>
    <name evidence="2" type="ORF">D3273_13385</name>
</gene>
<evidence type="ECO:0000313" key="3">
    <source>
        <dbReference type="Proteomes" id="UP000290759"/>
    </source>
</evidence>
<evidence type="ECO:0000313" key="2">
    <source>
        <dbReference type="EMBL" id="RYC31377.1"/>
    </source>
</evidence>
<feature type="compositionally biased region" description="Basic and acidic residues" evidence="1">
    <location>
        <begin position="1"/>
        <end position="16"/>
    </location>
</feature>
<reference evidence="2 3" key="2">
    <citation type="submission" date="2019-02" db="EMBL/GenBank/DDBJ databases">
        <title>'Lichenibacterium ramalinii' gen. nov. sp. nov., 'Lichenibacterium minor' gen. nov. sp. nov.</title>
        <authorList>
            <person name="Pankratov T."/>
        </authorList>
    </citation>
    <scope>NUCLEOTIDE SEQUENCE [LARGE SCALE GENOMIC DNA]</scope>
    <source>
        <strain evidence="2 3">RmlP026</strain>
    </source>
</reference>
<feature type="region of interest" description="Disordered" evidence="1">
    <location>
        <begin position="1"/>
        <end position="26"/>
    </location>
</feature>
<name>A0A4Q2U8H8_9HYPH</name>